<keyword evidence="5 12" id="KW-0812">Transmembrane</keyword>
<dbReference type="OrthoDB" id="2190219at2759"/>
<evidence type="ECO:0000256" key="1">
    <source>
        <dbReference type="ARBA" id="ARBA00004141"/>
    </source>
</evidence>
<feature type="transmembrane region" description="Helical" evidence="12">
    <location>
        <begin position="15"/>
        <end position="32"/>
    </location>
</feature>
<evidence type="ECO:0000256" key="10">
    <source>
        <dbReference type="ARBA" id="ARBA00023201"/>
    </source>
</evidence>
<evidence type="ECO:0000256" key="5">
    <source>
        <dbReference type="ARBA" id="ARBA00022692"/>
    </source>
</evidence>
<evidence type="ECO:0000256" key="3">
    <source>
        <dbReference type="ARBA" id="ARBA00022448"/>
    </source>
</evidence>
<evidence type="ECO:0000256" key="12">
    <source>
        <dbReference type="SAM" id="Phobius"/>
    </source>
</evidence>
<evidence type="ECO:0000313" key="15">
    <source>
        <dbReference type="Proteomes" id="UP000054279"/>
    </source>
</evidence>
<proteinExistence type="inferred from homology"/>
<keyword evidence="9 12" id="KW-0472">Membrane</keyword>
<keyword evidence="7" id="KW-0915">Sodium</keyword>
<dbReference type="PANTHER" id="PTHR31382">
    <property type="entry name" value="NA(+)/H(+) ANTIPORTER"/>
    <property type="match status" value="1"/>
</dbReference>
<evidence type="ECO:0000256" key="11">
    <source>
        <dbReference type="SAM" id="MobiDB-lite"/>
    </source>
</evidence>
<gene>
    <name evidence="14" type="ORF">M422DRAFT_273866</name>
</gene>
<evidence type="ECO:0000256" key="7">
    <source>
        <dbReference type="ARBA" id="ARBA00023053"/>
    </source>
</evidence>
<accession>A0A0C9UIH1</accession>
<feature type="compositionally biased region" description="Polar residues" evidence="11">
    <location>
        <begin position="598"/>
        <end position="609"/>
    </location>
</feature>
<feature type="compositionally biased region" description="Basic and acidic residues" evidence="11">
    <location>
        <begin position="568"/>
        <end position="580"/>
    </location>
</feature>
<feature type="compositionally biased region" description="Basic and acidic residues" evidence="11">
    <location>
        <begin position="247"/>
        <end position="275"/>
    </location>
</feature>
<feature type="domain" description="Cation/H+ exchanger transmembrane" evidence="13">
    <location>
        <begin position="11"/>
        <end position="196"/>
    </location>
</feature>
<comment type="subcellular location">
    <subcellularLocation>
        <location evidence="1">Membrane</location>
        <topology evidence="1">Multi-pass membrane protein</topology>
    </subcellularLocation>
</comment>
<organism evidence="14 15">
    <name type="scientific">Sphaerobolus stellatus (strain SS14)</name>
    <dbReference type="NCBI Taxonomy" id="990650"/>
    <lineage>
        <taxon>Eukaryota</taxon>
        <taxon>Fungi</taxon>
        <taxon>Dikarya</taxon>
        <taxon>Basidiomycota</taxon>
        <taxon>Agaricomycotina</taxon>
        <taxon>Agaricomycetes</taxon>
        <taxon>Phallomycetidae</taxon>
        <taxon>Geastrales</taxon>
        <taxon>Sphaerobolaceae</taxon>
        <taxon>Sphaerobolus</taxon>
    </lineage>
</organism>
<dbReference type="GO" id="GO:0015385">
    <property type="term" value="F:sodium:proton antiporter activity"/>
    <property type="evidence" value="ECO:0007669"/>
    <property type="project" value="InterPro"/>
</dbReference>
<dbReference type="Proteomes" id="UP000054279">
    <property type="component" value="Unassembled WGS sequence"/>
</dbReference>
<comment type="similarity">
    <text evidence="2">Belongs to the fungal Na(+)/H(+) exchanger family.</text>
</comment>
<dbReference type="HOGENOM" id="CLU_008635_3_0_1"/>
<dbReference type="GO" id="GO:0042391">
    <property type="term" value="P:regulation of membrane potential"/>
    <property type="evidence" value="ECO:0007669"/>
    <property type="project" value="InterPro"/>
</dbReference>
<evidence type="ECO:0000259" key="13">
    <source>
        <dbReference type="Pfam" id="PF00999"/>
    </source>
</evidence>
<evidence type="ECO:0000256" key="2">
    <source>
        <dbReference type="ARBA" id="ARBA00005248"/>
    </source>
</evidence>
<dbReference type="GO" id="GO:0005886">
    <property type="term" value="C:plasma membrane"/>
    <property type="evidence" value="ECO:0007669"/>
    <property type="project" value="InterPro"/>
</dbReference>
<evidence type="ECO:0000313" key="14">
    <source>
        <dbReference type="EMBL" id="KIJ25191.1"/>
    </source>
</evidence>
<dbReference type="Pfam" id="PF00999">
    <property type="entry name" value="Na_H_Exchanger"/>
    <property type="match status" value="1"/>
</dbReference>
<reference evidence="14 15" key="1">
    <citation type="submission" date="2014-06" db="EMBL/GenBank/DDBJ databases">
        <title>Evolutionary Origins and Diversification of the Mycorrhizal Mutualists.</title>
        <authorList>
            <consortium name="DOE Joint Genome Institute"/>
            <consortium name="Mycorrhizal Genomics Consortium"/>
            <person name="Kohler A."/>
            <person name="Kuo A."/>
            <person name="Nagy L.G."/>
            <person name="Floudas D."/>
            <person name="Copeland A."/>
            <person name="Barry K.W."/>
            <person name="Cichocki N."/>
            <person name="Veneault-Fourrey C."/>
            <person name="LaButti K."/>
            <person name="Lindquist E.A."/>
            <person name="Lipzen A."/>
            <person name="Lundell T."/>
            <person name="Morin E."/>
            <person name="Murat C."/>
            <person name="Riley R."/>
            <person name="Ohm R."/>
            <person name="Sun H."/>
            <person name="Tunlid A."/>
            <person name="Henrissat B."/>
            <person name="Grigoriev I.V."/>
            <person name="Hibbett D.S."/>
            <person name="Martin F."/>
        </authorList>
    </citation>
    <scope>NUCLEOTIDE SEQUENCE [LARGE SCALE GENOMIC DNA]</scope>
    <source>
        <strain evidence="14 15">SS14</strain>
    </source>
</reference>
<protein>
    <submittedName>
        <fullName evidence="14">Unplaced genomic scaffold SPHSTscaffold_353, whole genome shotgun sequence</fullName>
    </submittedName>
</protein>
<keyword evidence="10" id="KW-0739">Sodium transport</keyword>
<feature type="transmembrane region" description="Helical" evidence="12">
    <location>
        <begin position="66"/>
        <end position="85"/>
    </location>
</feature>
<feature type="transmembrane region" description="Helical" evidence="12">
    <location>
        <begin position="97"/>
        <end position="120"/>
    </location>
</feature>
<dbReference type="AlphaFoldDB" id="A0A0C9UIH1"/>
<dbReference type="InterPro" id="IPR004712">
    <property type="entry name" value="Na+/H+_antiporter_fungi"/>
</dbReference>
<keyword evidence="8" id="KW-0406">Ion transport</keyword>
<sequence>MRFCERNDLIDRKSYVAQYVALALFSVGATTLLGSDDLLSAFASGTAFAWDGFFNRQTEDSAFSSVIDLLFNIAAFIYIGAWMPFHLFQSDILTLSVWRLIVLAILVLILRRLPVMLALYKWMPDVKTFREAVFSGHFGPIGVGAIFISTLAVEQLPHANDPPRDQIELLAASIQPIVAFMVLCSITVHGLSIPFFSLGRRVHSVSRTWSRHQSTDLALGPEWTTHTRRVTRAEDIVVNRDEAADVMERGAVGVEEKREVPEEGTEDREKERVERQGQGLPELPRESSAEDQNPPDGDRLPGDVSQWQEGHDLVIERDQGAGEEVEVEVIRNAFNDESPETKHTFRGKRDEIRHVIEKLKEGAGHGAQEVEEGVKNVMSGLTPRHSKEQERNEHDNEREEDWADEEGEGDGENGLESSYSSGAALLKKKLMVSTSEASGSASEPQEPNPARSKSPKPKHKSIRERDRARSSAKKRGIPAFRTGSGSGTRRSRSHGDIDIPRDSSPSPTEHEDDAEHTASGRPRGRDTLPRLNLSPHLGSTSSATPTPTSGSTPVSPVGTVGRTRRGHAQHESISRLRMEGLRAASPARSIRFADEQEPQGSRPVSSQGFNRDGNVSEDAGRVLFDLPEGRRR</sequence>
<keyword evidence="4" id="KW-0050">Antiport</keyword>
<feature type="region of interest" description="Disordered" evidence="11">
    <location>
        <begin position="361"/>
        <end position="632"/>
    </location>
</feature>
<feature type="region of interest" description="Disordered" evidence="11">
    <location>
        <begin position="247"/>
        <end position="305"/>
    </location>
</feature>
<dbReference type="EMBL" id="KN837428">
    <property type="protein sequence ID" value="KIJ25191.1"/>
    <property type="molecule type" value="Genomic_DNA"/>
</dbReference>
<feature type="compositionally biased region" description="Basic residues" evidence="11">
    <location>
        <begin position="453"/>
        <end position="462"/>
    </location>
</feature>
<dbReference type="GO" id="GO:0120029">
    <property type="term" value="P:proton export across plasma membrane"/>
    <property type="evidence" value="ECO:0007669"/>
    <property type="project" value="InterPro"/>
</dbReference>
<evidence type="ECO:0000256" key="4">
    <source>
        <dbReference type="ARBA" id="ARBA00022449"/>
    </source>
</evidence>
<keyword evidence="6 12" id="KW-1133">Transmembrane helix</keyword>
<dbReference type="GO" id="GO:0036376">
    <property type="term" value="P:sodium ion export across plasma membrane"/>
    <property type="evidence" value="ECO:0007669"/>
    <property type="project" value="InterPro"/>
</dbReference>
<feature type="compositionally biased region" description="Low complexity" evidence="11">
    <location>
        <begin position="538"/>
        <end position="561"/>
    </location>
</feature>
<dbReference type="GO" id="GO:0030007">
    <property type="term" value="P:intracellular potassium ion homeostasis"/>
    <property type="evidence" value="ECO:0007669"/>
    <property type="project" value="TreeGrafter"/>
</dbReference>
<evidence type="ECO:0000256" key="8">
    <source>
        <dbReference type="ARBA" id="ARBA00023065"/>
    </source>
</evidence>
<feature type="compositionally biased region" description="Basic and acidic residues" evidence="11">
    <location>
        <begin position="513"/>
        <end position="528"/>
    </location>
</feature>
<dbReference type="PANTHER" id="PTHR31382:SF4">
    <property type="entry name" value="NA(+)_H(+) ANTIPORTER"/>
    <property type="match status" value="1"/>
</dbReference>
<keyword evidence="3" id="KW-0813">Transport</keyword>
<feature type="transmembrane region" description="Helical" evidence="12">
    <location>
        <begin position="132"/>
        <end position="153"/>
    </location>
</feature>
<evidence type="ECO:0000256" key="9">
    <source>
        <dbReference type="ARBA" id="ARBA00023136"/>
    </source>
</evidence>
<dbReference type="InterPro" id="IPR006153">
    <property type="entry name" value="Cation/H_exchanger_TM"/>
</dbReference>
<feature type="compositionally biased region" description="Polar residues" evidence="11">
    <location>
        <begin position="432"/>
        <end position="445"/>
    </location>
</feature>
<name>A0A0C9UIH1_SPHS4</name>
<feature type="transmembrane region" description="Helical" evidence="12">
    <location>
        <begin position="173"/>
        <end position="198"/>
    </location>
</feature>
<feature type="compositionally biased region" description="Basic and acidic residues" evidence="11">
    <location>
        <begin position="385"/>
        <end position="397"/>
    </location>
</feature>
<evidence type="ECO:0000256" key="6">
    <source>
        <dbReference type="ARBA" id="ARBA00022989"/>
    </source>
</evidence>
<keyword evidence="15" id="KW-1185">Reference proteome</keyword>
<feature type="compositionally biased region" description="Acidic residues" evidence="11">
    <location>
        <begin position="398"/>
        <end position="413"/>
    </location>
</feature>